<gene>
    <name evidence="1" type="ORF">C8J24_2226</name>
</gene>
<dbReference type="EMBL" id="PZZN01000002">
    <property type="protein sequence ID" value="PTM45993.1"/>
    <property type="molecule type" value="Genomic_DNA"/>
</dbReference>
<name>A0A2T4YR49_9SPHN</name>
<sequence>MIVFDLKCGTGHVFEAWFGSSAAYEAQRAARQVECPLCGDAEVAKAVMAPAVSGKGNRVADAPTPARMKAMMTMLASKQAELLASSRWVGGAFADRARAMHLGDEAPEPIHGQASLAEARALVEDGVAVLPLPLPVTPPDTIN</sequence>
<dbReference type="PIRSF" id="PIRSF032131">
    <property type="entry name" value="UCP032131"/>
    <property type="match status" value="1"/>
</dbReference>
<organism evidence="1 2">
    <name type="scientific">Sphingomonas aerolata</name>
    <dbReference type="NCBI Taxonomy" id="185951"/>
    <lineage>
        <taxon>Bacteria</taxon>
        <taxon>Pseudomonadati</taxon>
        <taxon>Pseudomonadota</taxon>
        <taxon>Alphaproteobacteria</taxon>
        <taxon>Sphingomonadales</taxon>
        <taxon>Sphingomonadaceae</taxon>
        <taxon>Sphingomonas</taxon>
    </lineage>
</organism>
<dbReference type="Proteomes" id="UP000240996">
    <property type="component" value="Unassembled WGS sequence"/>
</dbReference>
<dbReference type="AlphaFoldDB" id="A0A2T4YR49"/>
<keyword evidence="2" id="KW-1185">Reference proteome</keyword>
<comment type="caution">
    <text evidence="1">The sequence shown here is derived from an EMBL/GenBank/DDBJ whole genome shotgun (WGS) entry which is preliminary data.</text>
</comment>
<accession>A0A2T4YR49</accession>
<evidence type="ECO:0000313" key="1">
    <source>
        <dbReference type="EMBL" id="PTM45993.1"/>
    </source>
</evidence>
<proteinExistence type="predicted"/>
<evidence type="ECO:0000313" key="2">
    <source>
        <dbReference type="Proteomes" id="UP000240996"/>
    </source>
</evidence>
<evidence type="ECO:0008006" key="3">
    <source>
        <dbReference type="Google" id="ProtNLM"/>
    </source>
</evidence>
<dbReference type="InterPro" id="IPR009562">
    <property type="entry name" value="DUF1178"/>
</dbReference>
<dbReference type="RefSeq" id="WP_107932315.1">
    <property type="nucleotide sequence ID" value="NZ_PZZN01000002.1"/>
</dbReference>
<dbReference type="Pfam" id="PF06676">
    <property type="entry name" value="DUF1178"/>
    <property type="match status" value="1"/>
</dbReference>
<reference evidence="1 2" key="1">
    <citation type="submission" date="2018-04" db="EMBL/GenBank/DDBJ databases">
        <title>Genomic Encyclopedia of Type Strains, Phase III (KMG-III): the genomes of soil and plant-associated and newly described type strains.</title>
        <authorList>
            <person name="Whitman W."/>
        </authorList>
    </citation>
    <scope>NUCLEOTIDE SEQUENCE [LARGE SCALE GENOMIC DNA]</scope>
    <source>
        <strain evidence="1 2">NW12</strain>
    </source>
</reference>
<protein>
    <recommendedName>
        <fullName evidence="3">DUF1178 family protein</fullName>
    </recommendedName>
</protein>